<sequence length="496" mass="56034">MHNHTPRISKSQYLRGLQCPKSLWYYRHRPDLAPETPPGRQALFDAGHEVGVLAQQYFKTGIEITEDYLATDKAICSTQKAVADGHIHIFEATAAAPDGAFSKIDILKKVGKSDAWDLVEVKMSTGVKDYHVDDMALQRHAFTGAGYNIRKSILMHINNQYVRSGDLDLLALFTLADCTEQVTSRLADVDGHVARLLDVIRQQKEPDVAPGDHCFSPFECDYTGHCWPTHPPRSVYDLFPTGPKLNALLARDITLISEIPDDFRMTNRQQVLVQACKTGQVQLDPAKIQKFLLSLKYPLYFLDYETINNAVPLFDRTRPYQQVPFQFSLHVQNEKNGPVNHVEFLSTEKTDPRPAFIEKLIAHCGTKGSVIVYNKAFEKRINDELGRDFPQFKPALNRISTRMVDLLVPFRSRHLYHPDMNGSASLKSVLPAFVPHMRYDTLEISDGGAAAQLYLSCLKDALPAEEQQKVFDNLRVYCGQDTLAEVKLLEVMYGLV</sequence>
<proteinExistence type="predicted"/>
<gene>
    <name evidence="2" type="ordered locus">Dole_0241</name>
</gene>
<dbReference type="HOGENOM" id="CLU_039162_0_0_7"/>
<dbReference type="InterPro" id="IPR021301">
    <property type="entry name" value="DUF2779"/>
</dbReference>
<evidence type="ECO:0000259" key="1">
    <source>
        <dbReference type="Pfam" id="PF11074"/>
    </source>
</evidence>
<reference evidence="2 3" key="1">
    <citation type="submission" date="2007-10" db="EMBL/GenBank/DDBJ databases">
        <title>Complete sequence of Desulfococcus oleovorans Hxd3.</title>
        <authorList>
            <consortium name="US DOE Joint Genome Institute"/>
            <person name="Copeland A."/>
            <person name="Lucas S."/>
            <person name="Lapidus A."/>
            <person name="Barry K."/>
            <person name="Glavina del Rio T."/>
            <person name="Dalin E."/>
            <person name="Tice H."/>
            <person name="Pitluck S."/>
            <person name="Kiss H."/>
            <person name="Brettin T."/>
            <person name="Bruce D."/>
            <person name="Detter J.C."/>
            <person name="Han C."/>
            <person name="Schmutz J."/>
            <person name="Larimer F."/>
            <person name="Land M."/>
            <person name="Hauser L."/>
            <person name="Kyrpides N."/>
            <person name="Kim E."/>
            <person name="Wawrik B."/>
            <person name="Richardson P."/>
        </authorList>
    </citation>
    <scope>NUCLEOTIDE SEQUENCE [LARGE SCALE GENOMIC DNA]</scope>
    <source>
        <strain evidence="3">DSM 6200 / JCM 39069 / Hxd3</strain>
    </source>
</reference>
<dbReference type="Proteomes" id="UP000008561">
    <property type="component" value="Chromosome"/>
</dbReference>
<protein>
    <recommendedName>
        <fullName evidence="1">DUF2779 domain-containing protein</fullName>
    </recommendedName>
</protein>
<evidence type="ECO:0000313" key="3">
    <source>
        <dbReference type="Proteomes" id="UP000008561"/>
    </source>
</evidence>
<name>A8ZS33_DESOH</name>
<accession>A8ZS33</accession>
<dbReference type="Pfam" id="PF11074">
    <property type="entry name" value="DUF2779"/>
    <property type="match status" value="1"/>
</dbReference>
<keyword evidence="3" id="KW-1185">Reference proteome</keyword>
<feature type="domain" description="DUF2779" evidence="1">
    <location>
        <begin position="300"/>
        <end position="425"/>
    </location>
</feature>
<dbReference type="KEGG" id="dol:Dole_0241"/>
<dbReference type="RefSeq" id="WP_012173670.1">
    <property type="nucleotide sequence ID" value="NC_009943.1"/>
</dbReference>
<dbReference type="OrthoDB" id="9783873at2"/>
<evidence type="ECO:0000313" key="2">
    <source>
        <dbReference type="EMBL" id="ABW66051.1"/>
    </source>
</evidence>
<dbReference type="eggNOG" id="COG1468">
    <property type="taxonomic scope" value="Bacteria"/>
</dbReference>
<dbReference type="EMBL" id="CP000859">
    <property type="protein sequence ID" value="ABW66051.1"/>
    <property type="molecule type" value="Genomic_DNA"/>
</dbReference>
<dbReference type="AlphaFoldDB" id="A8ZS33"/>
<organism evidence="2 3">
    <name type="scientific">Desulfosudis oleivorans (strain DSM 6200 / JCM 39069 / Hxd3)</name>
    <name type="common">Desulfococcus oleovorans</name>
    <dbReference type="NCBI Taxonomy" id="96561"/>
    <lineage>
        <taxon>Bacteria</taxon>
        <taxon>Pseudomonadati</taxon>
        <taxon>Thermodesulfobacteriota</taxon>
        <taxon>Desulfobacteria</taxon>
        <taxon>Desulfobacterales</taxon>
        <taxon>Desulfosudaceae</taxon>
        <taxon>Desulfosudis</taxon>
    </lineage>
</organism>